<dbReference type="CDD" id="cd14719">
    <property type="entry name" value="bZIP_BACH"/>
    <property type="match status" value="1"/>
</dbReference>
<reference evidence="8" key="2">
    <citation type="submission" date="2025-08" db="UniProtKB">
        <authorList>
            <consortium name="Ensembl"/>
        </authorList>
    </citation>
    <scope>IDENTIFICATION</scope>
</reference>
<evidence type="ECO:0000256" key="1">
    <source>
        <dbReference type="ARBA" id="ARBA00023015"/>
    </source>
</evidence>
<dbReference type="AlphaFoldDB" id="A0A673CDV4"/>
<keyword evidence="1" id="KW-0805">Transcription regulation</keyword>
<name>A0A673CDV4_9TELE</name>
<feature type="compositionally biased region" description="Polar residues" evidence="5">
    <location>
        <begin position="407"/>
        <end position="420"/>
    </location>
</feature>
<organism evidence="8 9">
    <name type="scientific">Sphaeramia orbicularis</name>
    <name type="common">orbiculate cardinalfish</name>
    <dbReference type="NCBI Taxonomy" id="375764"/>
    <lineage>
        <taxon>Eukaryota</taxon>
        <taxon>Metazoa</taxon>
        <taxon>Chordata</taxon>
        <taxon>Craniata</taxon>
        <taxon>Vertebrata</taxon>
        <taxon>Euteleostomi</taxon>
        <taxon>Actinopterygii</taxon>
        <taxon>Neopterygii</taxon>
        <taxon>Teleostei</taxon>
        <taxon>Neoteleostei</taxon>
        <taxon>Acanthomorphata</taxon>
        <taxon>Gobiaria</taxon>
        <taxon>Kurtiformes</taxon>
        <taxon>Apogonoidei</taxon>
        <taxon>Apogonidae</taxon>
        <taxon>Apogoninae</taxon>
        <taxon>Sphaeramia</taxon>
    </lineage>
</organism>
<evidence type="ECO:0000313" key="9">
    <source>
        <dbReference type="Proteomes" id="UP000472271"/>
    </source>
</evidence>
<feature type="region of interest" description="Disordered" evidence="5">
    <location>
        <begin position="407"/>
        <end position="431"/>
    </location>
</feature>
<dbReference type="InterPro" id="IPR011333">
    <property type="entry name" value="SKP1/BTB/POZ_sf"/>
</dbReference>
<reference evidence="8" key="3">
    <citation type="submission" date="2025-09" db="UniProtKB">
        <authorList>
            <consortium name="Ensembl"/>
        </authorList>
    </citation>
    <scope>IDENTIFICATION</scope>
</reference>
<dbReference type="InterPro" id="IPR046347">
    <property type="entry name" value="bZIP_sf"/>
</dbReference>
<evidence type="ECO:0000256" key="5">
    <source>
        <dbReference type="SAM" id="MobiDB-lite"/>
    </source>
</evidence>
<dbReference type="PANTHER" id="PTHR46105:SF23">
    <property type="entry name" value="TRANSCRIPTION REGULATOR PROTEIN BACH1"/>
    <property type="match status" value="1"/>
</dbReference>
<dbReference type="InterPro" id="IPR004826">
    <property type="entry name" value="bZIP_Maf"/>
</dbReference>
<keyword evidence="9" id="KW-1185">Reference proteome</keyword>
<keyword evidence="3" id="KW-0804">Transcription</keyword>
<dbReference type="Pfam" id="PF00651">
    <property type="entry name" value="BTB"/>
    <property type="match status" value="1"/>
</dbReference>
<dbReference type="GO" id="GO:0000981">
    <property type="term" value="F:DNA-binding transcription factor activity, RNA polymerase II-specific"/>
    <property type="evidence" value="ECO:0007669"/>
    <property type="project" value="TreeGrafter"/>
</dbReference>
<dbReference type="SUPFAM" id="SSF54695">
    <property type="entry name" value="POZ domain"/>
    <property type="match status" value="1"/>
</dbReference>
<evidence type="ECO:0000256" key="4">
    <source>
        <dbReference type="SAM" id="Coils"/>
    </source>
</evidence>
<evidence type="ECO:0000259" key="7">
    <source>
        <dbReference type="PROSITE" id="PS50217"/>
    </source>
</evidence>
<dbReference type="InterPro" id="IPR008917">
    <property type="entry name" value="TF_DNA-bd_sf"/>
</dbReference>
<dbReference type="InterPro" id="IPR043321">
    <property type="entry name" value="bZIP_BACH"/>
</dbReference>
<dbReference type="Ensembl" id="ENSSORT00005052128.1">
    <property type="protein sequence ID" value="ENSSORP00005050912.1"/>
    <property type="gene ID" value="ENSSORG00005023037.1"/>
</dbReference>
<accession>A0A673CDV4</accession>
<sequence length="637" mass="69850">MSLQAPRTSAFTFQSAVHSAHVLQCLNEQRQRDVLCDVTVVVENKSFRAHWSVLASCSEYFHSRVTNFAKQCPFVTLPDEVTIEGFEPLLQFAYTSKLLFTKENIHAIHSSAEFLGFHNLESACFDFIIPKFSEGKRTAQEVKLACCQRGNEQTDFPSQCPQNSQSQMNSREEHFSLENCGPQMTPLSLELAASGVCPMLSLQCSDSTKEDHPAQFCERNILEIGDVCNQSELSLAECGLPCELSAPGDVNLPDLIEPAGRDLKQTVETLGAETNTNPSSCPLGTSGTEDCSELLDQTKAGLEQRMSGDLSDAALTALSHEEGFGERSSVEREVAEHLAKGFWSDLCPSQAQPLPLDPVDQVKLAKASDFHWLKQLDLSSSVGDCPFLRDLGTGDDQVSNTDCLSQSAKSPCVSSSLNSGDDSELDTDGDTEANNKRAAEIQLPFPVEQISTLSRSAFQQLLRNHQLTQDQLEFVHDVRRRSKNRVAAQRCRKRKLDGINQLECEIKALKTEKELLLQERSELEQNLEATRQSLCSLYKGFSVEFGSDEDHMQILAKLSSPDFPLSSSGHSVKGDDSRISVEMVSCSSECDPPGPPTAAAENTEAQTGAQTEEAGSSPPQSCPVPPLFNTCLDMNSF</sequence>
<dbReference type="Proteomes" id="UP000472271">
    <property type="component" value="Chromosome 13"/>
</dbReference>
<dbReference type="PROSITE" id="PS50097">
    <property type="entry name" value="BTB"/>
    <property type="match status" value="1"/>
</dbReference>
<feature type="coiled-coil region" evidence="4">
    <location>
        <begin position="492"/>
        <end position="533"/>
    </location>
</feature>
<dbReference type="Gene3D" id="3.30.710.10">
    <property type="entry name" value="Potassium Channel Kv1.1, Chain A"/>
    <property type="match status" value="1"/>
</dbReference>
<evidence type="ECO:0000256" key="3">
    <source>
        <dbReference type="ARBA" id="ARBA00023163"/>
    </source>
</evidence>
<evidence type="ECO:0000259" key="6">
    <source>
        <dbReference type="PROSITE" id="PS50097"/>
    </source>
</evidence>
<evidence type="ECO:0000313" key="8">
    <source>
        <dbReference type="Ensembl" id="ENSSORP00005050912.1"/>
    </source>
</evidence>
<dbReference type="PANTHER" id="PTHR46105">
    <property type="entry name" value="AGAP004733-PA"/>
    <property type="match status" value="1"/>
</dbReference>
<protein>
    <submittedName>
        <fullName evidence="8">BTB and CNC homology 1, basic leucine zipper transcription factor 1 a</fullName>
    </submittedName>
</protein>
<gene>
    <name evidence="8" type="primary">LOC115431793</name>
</gene>
<dbReference type="PROSITE" id="PS50217">
    <property type="entry name" value="BZIP"/>
    <property type="match status" value="1"/>
</dbReference>
<evidence type="ECO:0000256" key="2">
    <source>
        <dbReference type="ARBA" id="ARBA00023125"/>
    </source>
</evidence>
<dbReference type="InterPro" id="IPR050457">
    <property type="entry name" value="ZnFinger_BTB_dom_contain"/>
</dbReference>
<dbReference type="SMART" id="SM00225">
    <property type="entry name" value="BTB"/>
    <property type="match status" value="1"/>
</dbReference>
<feature type="compositionally biased region" description="Polar residues" evidence="5">
    <location>
        <begin position="603"/>
        <end position="619"/>
    </location>
</feature>
<dbReference type="SMART" id="SM00338">
    <property type="entry name" value="BRLZ"/>
    <property type="match status" value="1"/>
</dbReference>
<dbReference type="Gene3D" id="1.10.880.10">
    <property type="entry name" value="Transcription factor, Skn-1-like, DNA-binding domain"/>
    <property type="match status" value="1"/>
</dbReference>
<keyword evidence="4" id="KW-0175">Coiled coil</keyword>
<feature type="region of interest" description="Disordered" evidence="5">
    <location>
        <begin position="585"/>
        <end position="625"/>
    </location>
</feature>
<feature type="compositionally biased region" description="Acidic residues" evidence="5">
    <location>
        <begin position="421"/>
        <end position="431"/>
    </location>
</feature>
<feature type="domain" description="BTB" evidence="6">
    <location>
        <begin position="36"/>
        <end position="102"/>
    </location>
</feature>
<dbReference type="SUPFAM" id="SSF47454">
    <property type="entry name" value="A DNA-binding domain in eukaryotic transcription factors"/>
    <property type="match status" value="1"/>
</dbReference>
<dbReference type="InterPro" id="IPR004827">
    <property type="entry name" value="bZIP"/>
</dbReference>
<dbReference type="InParanoid" id="A0A673CDV4"/>
<dbReference type="Pfam" id="PF03131">
    <property type="entry name" value="bZIP_Maf"/>
    <property type="match status" value="1"/>
</dbReference>
<feature type="domain" description="BZIP" evidence="7">
    <location>
        <begin position="479"/>
        <end position="537"/>
    </location>
</feature>
<dbReference type="InterPro" id="IPR000210">
    <property type="entry name" value="BTB/POZ_dom"/>
</dbReference>
<dbReference type="SUPFAM" id="SSF57959">
    <property type="entry name" value="Leucine zipper domain"/>
    <property type="match status" value="1"/>
</dbReference>
<reference evidence="8" key="1">
    <citation type="submission" date="2019-06" db="EMBL/GenBank/DDBJ databases">
        <authorList>
            <consortium name="Wellcome Sanger Institute Data Sharing"/>
        </authorList>
    </citation>
    <scope>NUCLEOTIDE SEQUENCE [LARGE SCALE GENOMIC DNA]</scope>
</reference>
<proteinExistence type="predicted"/>
<keyword evidence="2" id="KW-0238">DNA-binding</keyword>
<dbReference type="GO" id="GO:0000978">
    <property type="term" value="F:RNA polymerase II cis-regulatory region sequence-specific DNA binding"/>
    <property type="evidence" value="ECO:0007669"/>
    <property type="project" value="TreeGrafter"/>
</dbReference>
<dbReference type="PROSITE" id="PS00036">
    <property type="entry name" value="BZIP_BASIC"/>
    <property type="match status" value="1"/>
</dbReference>